<protein>
    <recommendedName>
        <fullName evidence="2">DUF427 domain-containing protein</fullName>
    </recommendedName>
</protein>
<dbReference type="EMBL" id="CZKA01000053">
    <property type="protein sequence ID" value="CUR59222.1"/>
    <property type="molecule type" value="Genomic_DNA"/>
</dbReference>
<evidence type="ECO:0000256" key="1">
    <source>
        <dbReference type="SAM" id="MobiDB-lite"/>
    </source>
</evidence>
<dbReference type="PANTHER" id="PTHR34310:SF9">
    <property type="entry name" value="BLR5716 PROTEIN"/>
    <property type="match status" value="1"/>
</dbReference>
<reference evidence="3" key="1">
    <citation type="submission" date="2015-08" db="EMBL/GenBank/DDBJ databases">
        <authorList>
            <person name="Babu N.S."/>
            <person name="Beckwith C.J."/>
            <person name="Beseler K.G."/>
            <person name="Brison A."/>
            <person name="Carone J.V."/>
            <person name="Caskin T.P."/>
            <person name="Diamond M."/>
            <person name="Durham M.E."/>
            <person name="Foxe J.M."/>
            <person name="Go M."/>
            <person name="Henderson B.A."/>
            <person name="Jones I.B."/>
            <person name="McGettigan J.A."/>
            <person name="Micheletti S.J."/>
            <person name="Nasrallah M.E."/>
            <person name="Ortiz D."/>
            <person name="Piller C.R."/>
            <person name="Privatt S.R."/>
            <person name="Schneider S.L."/>
            <person name="Sharp S."/>
            <person name="Smith T.C."/>
            <person name="Stanton J.D."/>
            <person name="Ullery H.E."/>
            <person name="Wilson R.J."/>
            <person name="Serrano M.G."/>
            <person name="Buck G."/>
            <person name="Lee V."/>
            <person name="Wang Y."/>
            <person name="Carvalho R."/>
            <person name="Voegtly L."/>
            <person name="Shi R."/>
            <person name="Duckworth R."/>
            <person name="Johnson A."/>
            <person name="Loviza R."/>
            <person name="Walstead R."/>
            <person name="Shah Z."/>
            <person name="Kiflezghi M."/>
            <person name="Wade K."/>
            <person name="Ball S.L."/>
            <person name="Bradley K.W."/>
            <person name="Asai D.J."/>
            <person name="Bowman C.A."/>
            <person name="Russell D.A."/>
            <person name="Pope W.H."/>
            <person name="Jacobs-Sera D."/>
            <person name="Hendrix R.W."/>
            <person name="Hatfull G.F."/>
        </authorList>
    </citation>
    <scope>NUCLEOTIDE SEQUENCE</scope>
</reference>
<gene>
    <name evidence="3" type="ORF">NOCA2570091</name>
</gene>
<name>A0A2P2CE10_9ZZZZ</name>
<accession>A0A2P2CE10</accession>
<dbReference type="InterPro" id="IPR007361">
    <property type="entry name" value="DUF427"/>
</dbReference>
<evidence type="ECO:0000259" key="2">
    <source>
        <dbReference type="Pfam" id="PF04248"/>
    </source>
</evidence>
<dbReference type="InterPro" id="IPR038694">
    <property type="entry name" value="DUF427_sf"/>
</dbReference>
<dbReference type="AlphaFoldDB" id="A0A2P2CE10"/>
<feature type="domain" description="DUF427" evidence="2">
    <location>
        <begin position="138"/>
        <end position="230"/>
    </location>
</feature>
<dbReference type="Pfam" id="PF04248">
    <property type="entry name" value="NTP_transf_9"/>
    <property type="match status" value="2"/>
</dbReference>
<evidence type="ECO:0000313" key="3">
    <source>
        <dbReference type="EMBL" id="CUR59222.1"/>
    </source>
</evidence>
<feature type="region of interest" description="Disordered" evidence="1">
    <location>
        <begin position="239"/>
        <end position="259"/>
    </location>
</feature>
<proteinExistence type="predicted"/>
<dbReference type="Gene3D" id="2.170.150.40">
    <property type="entry name" value="Domain of unknown function (DUF427)"/>
    <property type="match status" value="2"/>
</dbReference>
<feature type="domain" description="DUF427" evidence="2">
    <location>
        <begin position="10"/>
        <end position="93"/>
    </location>
</feature>
<dbReference type="PANTHER" id="PTHR34310">
    <property type="entry name" value="DUF427 DOMAIN PROTEIN (AFU_ORTHOLOGUE AFUA_3G02220)"/>
    <property type="match status" value="1"/>
</dbReference>
<sequence length="259" mass="29295">MRTDPIDKWVRAYVDDVTVVDSRSPLLFWEEQLPVPHYAFPPGDVRTDLLHETSADPPRQPFFFLPQGPVREWYDLTVGDRTIPHAAWVHDDPDLHDLLVLTWQPGLPIRWMEEEESVSGHPRDPYKRVETVTSSRHVVVELNGVPLADSSRPVLLFETSLPTRYYLPREDVNFAALEATTNRSHCPYKGIADSYWSVVGQAEGVDVAWSYSAPLSAVEKVAGLVAFYNELVDLTVDGVPQPRPESPFSSKAHRPRSAE</sequence>
<organism evidence="3">
    <name type="scientific">metagenome</name>
    <dbReference type="NCBI Taxonomy" id="256318"/>
    <lineage>
        <taxon>unclassified sequences</taxon>
        <taxon>metagenomes</taxon>
    </lineage>
</organism>